<dbReference type="InterPro" id="IPR050093">
    <property type="entry name" value="ABC_SmlMolc_Importer"/>
</dbReference>
<dbReference type="InterPro" id="IPR003439">
    <property type="entry name" value="ABC_transporter-like_ATP-bd"/>
</dbReference>
<dbReference type="Gene3D" id="3.40.50.300">
    <property type="entry name" value="P-loop containing nucleotide triphosphate hydrolases"/>
    <property type="match status" value="1"/>
</dbReference>
<dbReference type="OrthoDB" id="9802264at2"/>
<dbReference type="AlphaFoldDB" id="A0A0T5NZ47"/>
<dbReference type="Proteomes" id="UP000051295">
    <property type="component" value="Unassembled WGS sequence"/>
</dbReference>
<dbReference type="STRING" id="1641875.XM53_04250"/>
<dbReference type="SUPFAM" id="SSF52540">
    <property type="entry name" value="P-loop containing nucleoside triphosphate hydrolases"/>
    <property type="match status" value="1"/>
</dbReference>
<evidence type="ECO:0000256" key="7">
    <source>
        <dbReference type="ARBA" id="ARBA00023136"/>
    </source>
</evidence>
<dbReference type="GO" id="GO:0005524">
    <property type="term" value="F:ATP binding"/>
    <property type="evidence" value="ECO:0007669"/>
    <property type="project" value="UniProtKB-KW"/>
</dbReference>
<evidence type="ECO:0000256" key="4">
    <source>
        <dbReference type="ARBA" id="ARBA00022741"/>
    </source>
</evidence>
<organism evidence="9 10">
    <name type="scientific">Roseovarius atlanticus</name>
    <dbReference type="NCBI Taxonomy" id="1641875"/>
    <lineage>
        <taxon>Bacteria</taxon>
        <taxon>Pseudomonadati</taxon>
        <taxon>Pseudomonadota</taxon>
        <taxon>Alphaproteobacteria</taxon>
        <taxon>Rhodobacterales</taxon>
        <taxon>Roseobacteraceae</taxon>
        <taxon>Roseovarius</taxon>
    </lineage>
</organism>
<comment type="caution">
    <text evidence="9">The sequence shown here is derived from an EMBL/GenBank/DDBJ whole genome shotgun (WGS) entry which is preliminary data.</text>
</comment>
<evidence type="ECO:0000256" key="5">
    <source>
        <dbReference type="ARBA" id="ARBA00022840"/>
    </source>
</evidence>
<evidence type="ECO:0000256" key="3">
    <source>
        <dbReference type="ARBA" id="ARBA00022519"/>
    </source>
</evidence>
<dbReference type="PANTHER" id="PTHR42781:SF1">
    <property type="entry name" value="THIAMINE IMPORT ATP-BINDING PROTEIN THIQ"/>
    <property type="match status" value="1"/>
</dbReference>
<evidence type="ECO:0000256" key="2">
    <source>
        <dbReference type="ARBA" id="ARBA00022475"/>
    </source>
</evidence>
<keyword evidence="3" id="KW-0997">Cell inner membrane</keyword>
<sequence length="231" mass="24375">MLKLEAATIRNGTFTLSADLIVPTGATVAVIGPSGAGKSTLIEGIAGFLPTAQGRIAWQDTDITDQPPGARPVAMLFQEDNLFPHLTLAQNVGLGLSPNLRLSPDDKARVRAALNRVGLTGMDTRKPGELSGGQRSRAALARVMLQDKPLLLLDEPFAALGPALRMEMLDLVAQIASETGATLLMISHAPEDARRITKQAILVADGTAHAPRPTGELLDNPPPVLRDYLGS</sequence>
<dbReference type="PROSITE" id="PS00211">
    <property type="entry name" value="ABC_TRANSPORTER_1"/>
    <property type="match status" value="1"/>
</dbReference>
<dbReference type="RefSeq" id="WP_057790629.1">
    <property type="nucleotide sequence ID" value="NZ_LAXJ01000003.1"/>
</dbReference>
<keyword evidence="4" id="KW-0547">Nucleotide-binding</keyword>
<evidence type="ECO:0000256" key="6">
    <source>
        <dbReference type="ARBA" id="ARBA00022967"/>
    </source>
</evidence>
<dbReference type="InterPro" id="IPR003593">
    <property type="entry name" value="AAA+_ATPase"/>
</dbReference>
<keyword evidence="6" id="KW-1278">Translocase</keyword>
<proteinExistence type="predicted"/>
<evidence type="ECO:0000259" key="8">
    <source>
        <dbReference type="PROSITE" id="PS50893"/>
    </source>
</evidence>
<gene>
    <name evidence="9" type="ORF">XM53_04250</name>
</gene>
<evidence type="ECO:0000256" key="1">
    <source>
        <dbReference type="ARBA" id="ARBA00022448"/>
    </source>
</evidence>
<keyword evidence="2" id="KW-1003">Cell membrane</keyword>
<keyword evidence="1" id="KW-0813">Transport</keyword>
<feature type="domain" description="ABC transporter" evidence="8">
    <location>
        <begin position="2"/>
        <end position="230"/>
    </location>
</feature>
<dbReference type="InterPro" id="IPR017871">
    <property type="entry name" value="ABC_transporter-like_CS"/>
</dbReference>
<keyword evidence="10" id="KW-1185">Reference proteome</keyword>
<dbReference type="InterPro" id="IPR027417">
    <property type="entry name" value="P-loop_NTPase"/>
</dbReference>
<dbReference type="Pfam" id="PF00005">
    <property type="entry name" value="ABC_tran"/>
    <property type="match status" value="1"/>
</dbReference>
<dbReference type="EMBL" id="LAXJ01000003">
    <property type="protein sequence ID" value="KRS14086.1"/>
    <property type="molecule type" value="Genomic_DNA"/>
</dbReference>
<keyword evidence="7" id="KW-0472">Membrane</keyword>
<accession>A0A0T5NZ47</accession>
<dbReference type="PATRIC" id="fig|1641875.4.peg.2861"/>
<evidence type="ECO:0000313" key="10">
    <source>
        <dbReference type="Proteomes" id="UP000051295"/>
    </source>
</evidence>
<dbReference type="PANTHER" id="PTHR42781">
    <property type="entry name" value="SPERMIDINE/PUTRESCINE IMPORT ATP-BINDING PROTEIN POTA"/>
    <property type="match status" value="1"/>
</dbReference>
<dbReference type="GO" id="GO:0016887">
    <property type="term" value="F:ATP hydrolysis activity"/>
    <property type="evidence" value="ECO:0007669"/>
    <property type="project" value="InterPro"/>
</dbReference>
<evidence type="ECO:0000313" key="9">
    <source>
        <dbReference type="EMBL" id="KRS14086.1"/>
    </source>
</evidence>
<reference evidence="9 10" key="1">
    <citation type="submission" date="2015-04" db="EMBL/GenBank/DDBJ databases">
        <title>The draft genome sequence of Roseovarius sp.R12b.</title>
        <authorList>
            <person name="Li G."/>
            <person name="Lai Q."/>
            <person name="Shao Z."/>
            <person name="Yan P."/>
        </authorList>
    </citation>
    <scope>NUCLEOTIDE SEQUENCE [LARGE SCALE GENOMIC DNA]</scope>
    <source>
        <strain evidence="9 10">R12B</strain>
    </source>
</reference>
<protein>
    <submittedName>
        <fullName evidence="9">Thiamine ABC transporter ATP-binding protein</fullName>
    </submittedName>
</protein>
<keyword evidence="5 9" id="KW-0067">ATP-binding</keyword>
<dbReference type="PROSITE" id="PS50893">
    <property type="entry name" value="ABC_TRANSPORTER_2"/>
    <property type="match status" value="1"/>
</dbReference>
<dbReference type="SMART" id="SM00382">
    <property type="entry name" value="AAA"/>
    <property type="match status" value="1"/>
</dbReference>
<name>A0A0T5NZ47_9RHOB</name>